<name>A0A9D2J905_9FIRM</name>
<reference evidence="2" key="2">
    <citation type="submission" date="2021-04" db="EMBL/GenBank/DDBJ databases">
        <authorList>
            <person name="Gilroy R."/>
        </authorList>
    </citation>
    <scope>NUCLEOTIDE SEQUENCE</scope>
    <source>
        <strain evidence="2">ChiSxjej1B13-11774</strain>
    </source>
</reference>
<protein>
    <submittedName>
        <fullName evidence="2">Uncharacterized protein</fullName>
    </submittedName>
</protein>
<dbReference type="Proteomes" id="UP000824048">
    <property type="component" value="Unassembled WGS sequence"/>
</dbReference>
<keyword evidence="1" id="KW-1133">Transmembrane helix</keyword>
<organism evidence="2 3">
    <name type="scientific">Candidatus Gemmiger excrementigallinarum</name>
    <dbReference type="NCBI Taxonomy" id="2838609"/>
    <lineage>
        <taxon>Bacteria</taxon>
        <taxon>Bacillati</taxon>
        <taxon>Bacillota</taxon>
        <taxon>Clostridia</taxon>
        <taxon>Eubacteriales</taxon>
        <taxon>Gemmiger</taxon>
    </lineage>
</organism>
<keyword evidence="1" id="KW-0472">Membrane</keyword>
<feature type="transmembrane region" description="Helical" evidence="1">
    <location>
        <begin position="5"/>
        <end position="26"/>
    </location>
</feature>
<gene>
    <name evidence="2" type="ORF">H9811_03515</name>
</gene>
<comment type="caution">
    <text evidence="2">The sequence shown here is derived from an EMBL/GenBank/DDBJ whole genome shotgun (WGS) entry which is preliminary data.</text>
</comment>
<proteinExistence type="predicted"/>
<dbReference type="AlphaFoldDB" id="A0A9D2J905"/>
<sequence>MKEKVFVFVFTVVYFLIFCFFIDLIFRNTLNILSDLLAIACWAIAFIISVALAEYTVKKLLR</sequence>
<keyword evidence="1" id="KW-0812">Transmembrane</keyword>
<reference evidence="2" key="1">
    <citation type="journal article" date="2021" name="PeerJ">
        <title>Extensive microbial diversity within the chicken gut microbiome revealed by metagenomics and culture.</title>
        <authorList>
            <person name="Gilroy R."/>
            <person name="Ravi A."/>
            <person name="Getino M."/>
            <person name="Pursley I."/>
            <person name="Horton D.L."/>
            <person name="Alikhan N.F."/>
            <person name="Baker D."/>
            <person name="Gharbi K."/>
            <person name="Hall N."/>
            <person name="Watson M."/>
            <person name="Adriaenssens E.M."/>
            <person name="Foster-Nyarko E."/>
            <person name="Jarju S."/>
            <person name="Secka A."/>
            <person name="Antonio M."/>
            <person name="Oren A."/>
            <person name="Chaudhuri R.R."/>
            <person name="La Ragione R."/>
            <person name="Hildebrand F."/>
            <person name="Pallen M.J."/>
        </authorList>
    </citation>
    <scope>NUCLEOTIDE SEQUENCE</scope>
    <source>
        <strain evidence="2">ChiSxjej1B13-11774</strain>
    </source>
</reference>
<accession>A0A9D2J905</accession>
<evidence type="ECO:0000313" key="3">
    <source>
        <dbReference type="Proteomes" id="UP000824048"/>
    </source>
</evidence>
<dbReference type="EMBL" id="DXBP01000025">
    <property type="protein sequence ID" value="HIZ41615.1"/>
    <property type="molecule type" value="Genomic_DNA"/>
</dbReference>
<evidence type="ECO:0000256" key="1">
    <source>
        <dbReference type="SAM" id="Phobius"/>
    </source>
</evidence>
<feature type="transmembrane region" description="Helical" evidence="1">
    <location>
        <begin position="32"/>
        <end position="53"/>
    </location>
</feature>
<evidence type="ECO:0000313" key="2">
    <source>
        <dbReference type="EMBL" id="HIZ41615.1"/>
    </source>
</evidence>